<name>A0A9P1H8C3_9PEZI</name>
<protein>
    <submittedName>
        <fullName evidence="1">Uncharacterized protein</fullName>
    </submittedName>
</protein>
<gene>
    <name evidence="1" type="ORF">PPNO1_LOCUS7517</name>
</gene>
<proteinExistence type="predicted"/>
<comment type="caution">
    <text evidence="1">The sequence shown here is derived from an EMBL/GenBank/DDBJ whole genome shotgun (WGS) entry which is preliminary data.</text>
</comment>
<dbReference type="Proteomes" id="UP000838763">
    <property type="component" value="Unassembled WGS sequence"/>
</dbReference>
<dbReference type="AlphaFoldDB" id="A0A9P1H8C3"/>
<evidence type="ECO:0000313" key="1">
    <source>
        <dbReference type="EMBL" id="CAI4217922.1"/>
    </source>
</evidence>
<sequence length="123" mass="13356">MLQAPNGRLIYLGDSATLSCLQILRFIVGEFESCDFTDDPSRHKFMENMVDFDSNQELPGGINPPTSTVEALLTSFLQTHMVFLTSLIELISSAPCTPARAILSQGSLEYIASCISILPPASS</sequence>
<dbReference type="OrthoDB" id="5243622at2759"/>
<reference evidence="1" key="1">
    <citation type="submission" date="2022-11" db="EMBL/GenBank/DDBJ databases">
        <authorList>
            <person name="Scott C."/>
            <person name="Bruce N."/>
        </authorList>
    </citation>
    <scope>NUCLEOTIDE SEQUENCE</scope>
</reference>
<organism evidence="1 2">
    <name type="scientific">Parascedosporium putredinis</name>
    <dbReference type="NCBI Taxonomy" id="1442378"/>
    <lineage>
        <taxon>Eukaryota</taxon>
        <taxon>Fungi</taxon>
        <taxon>Dikarya</taxon>
        <taxon>Ascomycota</taxon>
        <taxon>Pezizomycotina</taxon>
        <taxon>Sordariomycetes</taxon>
        <taxon>Hypocreomycetidae</taxon>
        <taxon>Microascales</taxon>
        <taxon>Microascaceae</taxon>
        <taxon>Parascedosporium</taxon>
    </lineage>
</organism>
<accession>A0A9P1H8C3</accession>
<keyword evidence="2" id="KW-1185">Reference proteome</keyword>
<evidence type="ECO:0000313" key="2">
    <source>
        <dbReference type="Proteomes" id="UP000838763"/>
    </source>
</evidence>
<dbReference type="EMBL" id="CALLCH030000017">
    <property type="protein sequence ID" value="CAI4217922.1"/>
    <property type="molecule type" value="Genomic_DNA"/>
</dbReference>